<reference evidence="2" key="1">
    <citation type="submission" date="2022-03" db="EMBL/GenBank/DDBJ databases">
        <authorList>
            <person name="Tunstrom K."/>
        </authorList>
    </citation>
    <scope>NUCLEOTIDE SEQUENCE</scope>
</reference>
<protein>
    <submittedName>
        <fullName evidence="2">Uncharacterized protein</fullName>
    </submittedName>
</protein>
<name>A0AAU9UN64_EUPED</name>
<keyword evidence="3" id="KW-1185">Reference proteome</keyword>
<dbReference type="Proteomes" id="UP001153954">
    <property type="component" value="Unassembled WGS sequence"/>
</dbReference>
<organism evidence="2 3">
    <name type="scientific">Euphydryas editha</name>
    <name type="common">Edith's checkerspot</name>
    <dbReference type="NCBI Taxonomy" id="104508"/>
    <lineage>
        <taxon>Eukaryota</taxon>
        <taxon>Metazoa</taxon>
        <taxon>Ecdysozoa</taxon>
        <taxon>Arthropoda</taxon>
        <taxon>Hexapoda</taxon>
        <taxon>Insecta</taxon>
        <taxon>Pterygota</taxon>
        <taxon>Neoptera</taxon>
        <taxon>Endopterygota</taxon>
        <taxon>Lepidoptera</taxon>
        <taxon>Glossata</taxon>
        <taxon>Ditrysia</taxon>
        <taxon>Papilionoidea</taxon>
        <taxon>Nymphalidae</taxon>
        <taxon>Nymphalinae</taxon>
        <taxon>Euphydryas</taxon>
    </lineage>
</organism>
<feature type="region of interest" description="Disordered" evidence="1">
    <location>
        <begin position="515"/>
        <end position="542"/>
    </location>
</feature>
<dbReference type="PANTHER" id="PTHR33480:SF1">
    <property type="entry name" value="TYR RECOMBINASE DOMAIN-CONTAINING PROTEIN"/>
    <property type="match status" value="1"/>
</dbReference>
<accession>A0AAU9UN64</accession>
<evidence type="ECO:0000313" key="3">
    <source>
        <dbReference type="Proteomes" id="UP001153954"/>
    </source>
</evidence>
<comment type="caution">
    <text evidence="2">The sequence shown here is derived from an EMBL/GenBank/DDBJ whole genome shotgun (WGS) entry which is preliminary data.</text>
</comment>
<proteinExistence type="predicted"/>
<sequence length="614" mass="70530">MRIEKCINERDYLPCPYCLGFYARKRLWKHKKKCNPEALGSNMQAEAQNLMCRNSPHTPSTLLQKVFSRMLADKISFVVKQDALICKFGEDYIKTHTEEHFINVTSSKMRELAKLLIEIQKIKPDIRTFFDALTPQNYNVLIAATKVVAKYDEKSDSYWSPTYAMNISTSIKQCCNIAITEILKTEPSTKSAEKQADLKTLVHLIVSNWTSDISSNAADDLNLKKWNKVTIVTLATDLKLLKDHLCSAAQKASVQLKDENTQDMAAYNVLAETVFCRALLLNRIRPEELQTLLLSTYVDKEHKEYQYEEFHRTLTATENILVQRLKCIVIRCKRSSGVPVLFSTDVQQDLDLLISLRDKYIYAGNKFLFAKPPGMKCLCGYKVLQKHVKLSGANNPDAISSTKLQKYLATLTQLFNMTENDIEQLSNYMDHTTGVHRQNYRLPDDIIQTAKISKLLILIEDGQADSFRGKSLDEININMDEDLEGERLQREDILDFTESENTLQESDMVADLSTTTAQDPETPHKDNAASTSEPLVDITKKSSSTTKKKRVLVNWTTPQKDLVIKHFIRHIRSKKAPRRHECDALKDLHPELLQNKDWQKIKVFVQNYYNKHKH</sequence>
<dbReference type="EMBL" id="CAKOGL010000023">
    <property type="protein sequence ID" value="CAH2100588.1"/>
    <property type="molecule type" value="Genomic_DNA"/>
</dbReference>
<evidence type="ECO:0000256" key="1">
    <source>
        <dbReference type="SAM" id="MobiDB-lite"/>
    </source>
</evidence>
<gene>
    <name evidence="2" type="ORF">EEDITHA_LOCUS15433</name>
</gene>
<evidence type="ECO:0000313" key="2">
    <source>
        <dbReference type="EMBL" id="CAH2100588.1"/>
    </source>
</evidence>
<dbReference type="AlphaFoldDB" id="A0AAU9UN64"/>
<dbReference type="PANTHER" id="PTHR33480">
    <property type="entry name" value="SET DOMAIN-CONTAINING PROTEIN-RELATED"/>
    <property type="match status" value="1"/>
</dbReference>